<keyword evidence="2" id="KW-1185">Reference proteome</keyword>
<name>A0A0V0SG71_9BILA</name>
<gene>
    <name evidence="1" type="ORF">T07_6903</name>
</gene>
<organism evidence="1 2">
    <name type="scientific">Trichinella nelsoni</name>
    <dbReference type="NCBI Taxonomy" id="6336"/>
    <lineage>
        <taxon>Eukaryota</taxon>
        <taxon>Metazoa</taxon>
        <taxon>Ecdysozoa</taxon>
        <taxon>Nematoda</taxon>
        <taxon>Enoplea</taxon>
        <taxon>Dorylaimia</taxon>
        <taxon>Trichinellida</taxon>
        <taxon>Trichinellidae</taxon>
        <taxon>Trichinella</taxon>
    </lineage>
</organism>
<dbReference type="EMBL" id="JYDL01000011">
    <property type="protein sequence ID" value="KRX25617.1"/>
    <property type="molecule type" value="Genomic_DNA"/>
</dbReference>
<accession>A0A0V0SG71</accession>
<dbReference type="AlphaFoldDB" id="A0A0V0SG71"/>
<protein>
    <submittedName>
        <fullName evidence="1">Uncharacterized protein</fullName>
    </submittedName>
</protein>
<proteinExistence type="predicted"/>
<dbReference type="Proteomes" id="UP000054630">
    <property type="component" value="Unassembled WGS sequence"/>
</dbReference>
<comment type="caution">
    <text evidence="1">The sequence shown here is derived from an EMBL/GenBank/DDBJ whole genome shotgun (WGS) entry which is preliminary data.</text>
</comment>
<evidence type="ECO:0000313" key="2">
    <source>
        <dbReference type="Proteomes" id="UP000054630"/>
    </source>
</evidence>
<reference evidence="1 2" key="1">
    <citation type="submission" date="2015-01" db="EMBL/GenBank/DDBJ databases">
        <title>Evolution of Trichinella species and genotypes.</title>
        <authorList>
            <person name="Korhonen P.K."/>
            <person name="Edoardo P."/>
            <person name="Giuseppe L.R."/>
            <person name="Gasser R.B."/>
        </authorList>
    </citation>
    <scope>NUCLEOTIDE SEQUENCE [LARGE SCALE GENOMIC DNA]</scope>
    <source>
        <strain evidence="1">ISS37</strain>
    </source>
</reference>
<sequence length="218" mass="25083">MFFGYQYKTHIQLFPPQHYKCCFLLLLQIGFSAMIGIKTKLRNKLQLSNNLRQKLTHISVDVEEVIKPAVKPALTEKLVPQSQLRKLQHVPLPKFDGDILQFKLFWDQFELSVDRREDLVAITKLLHLWSCLSGAVSGKPRLKVVSLKECSKNGAVELTRLHDDLNRHLLELSALGNEVDANFSGYHALLLIIKRKRPLDTLEAWRSFAQDLTNEQIT</sequence>
<evidence type="ECO:0000313" key="1">
    <source>
        <dbReference type="EMBL" id="KRX25617.1"/>
    </source>
</evidence>
<dbReference type="OrthoDB" id="7444419at2759"/>